<dbReference type="OrthoDB" id="5242095at2"/>
<evidence type="ECO:0000313" key="5">
    <source>
        <dbReference type="EMBL" id="REE02296.1"/>
    </source>
</evidence>
<gene>
    <name evidence="5" type="ORF">C8E99_0063</name>
</gene>
<dbReference type="Gene3D" id="1.10.1660.10">
    <property type="match status" value="1"/>
</dbReference>
<dbReference type="InterPro" id="IPR009061">
    <property type="entry name" value="DNA-bd_dom_put_sf"/>
</dbReference>
<name>A0A3D9L9H5_9MICC</name>
<dbReference type="PANTHER" id="PTHR30204:SF94">
    <property type="entry name" value="HEAVY METAL-DEPENDENT TRANSCRIPTIONAL REGULATOR HI_0293-RELATED"/>
    <property type="match status" value="1"/>
</dbReference>
<accession>A0A3D9L9H5</accession>
<dbReference type="Proteomes" id="UP000256727">
    <property type="component" value="Unassembled WGS sequence"/>
</dbReference>
<keyword evidence="2 5" id="KW-0238">DNA-binding</keyword>
<evidence type="ECO:0000256" key="1">
    <source>
        <dbReference type="ARBA" id="ARBA00023015"/>
    </source>
</evidence>
<reference evidence="5 6" key="1">
    <citation type="submission" date="2018-07" db="EMBL/GenBank/DDBJ databases">
        <title>Sequencing the genomes of 1000 actinobacteria strains.</title>
        <authorList>
            <person name="Klenk H.-P."/>
        </authorList>
    </citation>
    <scope>NUCLEOTIDE SEQUENCE [LARGE SCALE GENOMIC DNA]</scope>
    <source>
        <strain evidence="5 6">DSM 14442</strain>
    </source>
</reference>
<protein>
    <submittedName>
        <fullName evidence="5">DNA-binding transcriptional MerR regulator</fullName>
    </submittedName>
</protein>
<sequence length="129" mass="14440">MRIGELAAAAGTSTKTLRFYEDQGLLPAPDRTPAGYRDYRPDVLSRLDFIRRGQAAGLTLAQVKQVLDIRDDGQAPCAHVRDLLDERLAEIEYQLRSLTVLRDTLTELREAAIPVRPDTCGPDQVCRYV</sequence>
<proteinExistence type="predicted"/>
<evidence type="ECO:0000256" key="2">
    <source>
        <dbReference type="ARBA" id="ARBA00023125"/>
    </source>
</evidence>
<dbReference type="AlphaFoldDB" id="A0A3D9L9H5"/>
<feature type="domain" description="HTH merR-type" evidence="4">
    <location>
        <begin position="1"/>
        <end position="69"/>
    </location>
</feature>
<dbReference type="RefSeq" id="WP_115930598.1">
    <property type="nucleotide sequence ID" value="NZ_QREH01000001.1"/>
</dbReference>
<dbReference type="Pfam" id="PF00376">
    <property type="entry name" value="MerR"/>
    <property type="match status" value="1"/>
</dbReference>
<keyword evidence="6" id="KW-1185">Reference proteome</keyword>
<dbReference type="Pfam" id="PF09278">
    <property type="entry name" value="MerR-DNA-bind"/>
    <property type="match status" value="1"/>
</dbReference>
<dbReference type="PROSITE" id="PS50937">
    <property type="entry name" value="HTH_MERR_2"/>
    <property type="match status" value="1"/>
</dbReference>
<dbReference type="SMART" id="SM00422">
    <property type="entry name" value="HTH_MERR"/>
    <property type="match status" value="1"/>
</dbReference>
<keyword evidence="1" id="KW-0805">Transcription regulation</keyword>
<dbReference type="SUPFAM" id="SSF46955">
    <property type="entry name" value="Putative DNA-binding domain"/>
    <property type="match status" value="1"/>
</dbReference>
<dbReference type="PRINTS" id="PR00040">
    <property type="entry name" value="HTHMERR"/>
</dbReference>
<evidence type="ECO:0000256" key="3">
    <source>
        <dbReference type="ARBA" id="ARBA00023163"/>
    </source>
</evidence>
<evidence type="ECO:0000259" key="4">
    <source>
        <dbReference type="PROSITE" id="PS50937"/>
    </source>
</evidence>
<dbReference type="InterPro" id="IPR015358">
    <property type="entry name" value="Tscrpt_reg_MerR_DNA-bd"/>
</dbReference>
<dbReference type="PANTHER" id="PTHR30204">
    <property type="entry name" value="REDOX-CYCLING DRUG-SENSING TRANSCRIPTIONAL ACTIVATOR SOXR"/>
    <property type="match status" value="1"/>
</dbReference>
<dbReference type="InterPro" id="IPR047057">
    <property type="entry name" value="MerR_fam"/>
</dbReference>
<dbReference type="GO" id="GO:0003677">
    <property type="term" value="F:DNA binding"/>
    <property type="evidence" value="ECO:0007669"/>
    <property type="project" value="UniProtKB-KW"/>
</dbReference>
<keyword evidence="3" id="KW-0804">Transcription</keyword>
<dbReference type="EMBL" id="QREH01000001">
    <property type="protein sequence ID" value="REE02296.1"/>
    <property type="molecule type" value="Genomic_DNA"/>
</dbReference>
<organism evidence="5 6">
    <name type="scientific">Citricoccus muralis</name>
    <dbReference type="NCBI Taxonomy" id="169134"/>
    <lineage>
        <taxon>Bacteria</taxon>
        <taxon>Bacillati</taxon>
        <taxon>Actinomycetota</taxon>
        <taxon>Actinomycetes</taxon>
        <taxon>Micrococcales</taxon>
        <taxon>Micrococcaceae</taxon>
        <taxon>Citricoccus</taxon>
    </lineage>
</organism>
<dbReference type="InterPro" id="IPR000551">
    <property type="entry name" value="MerR-type_HTH_dom"/>
</dbReference>
<evidence type="ECO:0000313" key="6">
    <source>
        <dbReference type="Proteomes" id="UP000256727"/>
    </source>
</evidence>
<dbReference type="CDD" id="cd04770">
    <property type="entry name" value="HTH_HMRTR"/>
    <property type="match status" value="1"/>
</dbReference>
<comment type="caution">
    <text evidence="5">The sequence shown here is derived from an EMBL/GenBank/DDBJ whole genome shotgun (WGS) entry which is preliminary data.</text>
</comment>
<dbReference type="GO" id="GO:0003700">
    <property type="term" value="F:DNA-binding transcription factor activity"/>
    <property type="evidence" value="ECO:0007669"/>
    <property type="project" value="InterPro"/>
</dbReference>